<dbReference type="Proteomes" id="UP001597010">
    <property type="component" value="Unassembled WGS sequence"/>
</dbReference>
<evidence type="ECO:0000313" key="3">
    <source>
        <dbReference type="Proteomes" id="UP001597010"/>
    </source>
</evidence>
<feature type="domain" description="AB hydrolase-1" evidence="1">
    <location>
        <begin position="28"/>
        <end position="127"/>
    </location>
</feature>
<keyword evidence="3" id="KW-1185">Reference proteome</keyword>
<protein>
    <submittedName>
        <fullName evidence="2">Alpha/beta fold hydrolase</fullName>
    </submittedName>
</protein>
<comment type="caution">
    <text evidence="2">The sequence shown here is derived from an EMBL/GenBank/DDBJ whole genome shotgun (WGS) entry which is preliminary data.</text>
</comment>
<dbReference type="InterPro" id="IPR000073">
    <property type="entry name" value="AB_hydrolase_1"/>
</dbReference>
<sequence>MQPQFITGYAPVNGIDMYYEIHGDNSIPLVLIHGGGSTIETNFAAILPLFAKTQKVIAVELQAHGRTSDRNEPESFKQDAADVAALLKHLKIEKANILGFSHGGCTALQLAIDHPGLIHKMIIISSNYSRAGMVPGFYEGMENVTLADMPQPLKDGFLKVNNDPAKLLNMFNKDKAKSIAFEDFKEEDIKSIKSPALIMAGDKDVILTEEIVKLSQLIPNARLIILPGFHGTLLGEVCSIKPGSKQPEITATLIDEFLNAE</sequence>
<organism evidence="2 3">
    <name type="scientific">Mucilaginibacter litoreus</name>
    <dbReference type="NCBI Taxonomy" id="1048221"/>
    <lineage>
        <taxon>Bacteria</taxon>
        <taxon>Pseudomonadati</taxon>
        <taxon>Bacteroidota</taxon>
        <taxon>Sphingobacteriia</taxon>
        <taxon>Sphingobacteriales</taxon>
        <taxon>Sphingobacteriaceae</taxon>
        <taxon>Mucilaginibacter</taxon>
    </lineage>
</organism>
<reference evidence="3" key="1">
    <citation type="journal article" date="2019" name="Int. J. Syst. Evol. Microbiol.">
        <title>The Global Catalogue of Microorganisms (GCM) 10K type strain sequencing project: providing services to taxonomists for standard genome sequencing and annotation.</title>
        <authorList>
            <consortium name="The Broad Institute Genomics Platform"/>
            <consortium name="The Broad Institute Genome Sequencing Center for Infectious Disease"/>
            <person name="Wu L."/>
            <person name="Ma J."/>
        </authorList>
    </citation>
    <scope>NUCLEOTIDE SEQUENCE [LARGE SCALE GENOMIC DNA]</scope>
    <source>
        <strain evidence="3">CCUG 61484</strain>
    </source>
</reference>
<name>A0ABW3ASE6_9SPHI</name>
<evidence type="ECO:0000259" key="1">
    <source>
        <dbReference type="Pfam" id="PF00561"/>
    </source>
</evidence>
<accession>A0ABW3ASE6</accession>
<keyword evidence="2" id="KW-0378">Hydrolase</keyword>
<dbReference type="RefSeq" id="WP_377114072.1">
    <property type="nucleotide sequence ID" value="NZ_JBHTHZ010000005.1"/>
</dbReference>
<dbReference type="GO" id="GO:0016787">
    <property type="term" value="F:hydrolase activity"/>
    <property type="evidence" value="ECO:0007669"/>
    <property type="project" value="UniProtKB-KW"/>
</dbReference>
<dbReference type="Pfam" id="PF00561">
    <property type="entry name" value="Abhydrolase_1"/>
    <property type="match status" value="1"/>
</dbReference>
<dbReference type="Gene3D" id="3.40.50.1820">
    <property type="entry name" value="alpha/beta hydrolase"/>
    <property type="match status" value="1"/>
</dbReference>
<dbReference type="InterPro" id="IPR029058">
    <property type="entry name" value="AB_hydrolase_fold"/>
</dbReference>
<dbReference type="PANTHER" id="PTHR46331">
    <property type="entry name" value="VALACYCLOVIR HYDROLASE"/>
    <property type="match status" value="1"/>
</dbReference>
<gene>
    <name evidence="2" type="ORF">ACFQZX_09130</name>
</gene>
<dbReference type="PANTHER" id="PTHR46331:SF2">
    <property type="entry name" value="VALACYCLOVIR HYDROLASE"/>
    <property type="match status" value="1"/>
</dbReference>
<dbReference type="EMBL" id="JBHTHZ010000005">
    <property type="protein sequence ID" value="MFD0793780.1"/>
    <property type="molecule type" value="Genomic_DNA"/>
</dbReference>
<dbReference type="SUPFAM" id="SSF53474">
    <property type="entry name" value="alpha/beta-Hydrolases"/>
    <property type="match status" value="1"/>
</dbReference>
<evidence type="ECO:0000313" key="2">
    <source>
        <dbReference type="EMBL" id="MFD0793780.1"/>
    </source>
</evidence>
<proteinExistence type="predicted"/>